<dbReference type="Proteomes" id="UP000245469">
    <property type="component" value="Unassembled WGS sequence"/>
</dbReference>
<dbReference type="EMBL" id="QGDQ01000008">
    <property type="protein sequence ID" value="PWJ54239.1"/>
    <property type="molecule type" value="Genomic_DNA"/>
</dbReference>
<name>A0A316AA07_9ACTN</name>
<comment type="caution">
    <text evidence="6">The sequence shown here is derived from an EMBL/GenBank/DDBJ whole genome shotgun (WGS) entry which is preliminary data.</text>
</comment>
<dbReference type="Gene3D" id="1.10.10.60">
    <property type="entry name" value="Homeodomain-like"/>
    <property type="match status" value="1"/>
</dbReference>
<keyword evidence="2 4" id="KW-0238">DNA-binding</keyword>
<organism evidence="6 7">
    <name type="scientific">Quadrisphaera granulorum</name>
    <dbReference type="NCBI Taxonomy" id="317664"/>
    <lineage>
        <taxon>Bacteria</taxon>
        <taxon>Bacillati</taxon>
        <taxon>Actinomycetota</taxon>
        <taxon>Actinomycetes</taxon>
        <taxon>Kineosporiales</taxon>
        <taxon>Kineosporiaceae</taxon>
        <taxon>Quadrisphaera</taxon>
    </lineage>
</organism>
<dbReference type="GO" id="GO:0003700">
    <property type="term" value="F:DNA-binding transcription factor activity"/>
    <property type="evidence" value="ECO:0007669"/>
    <property type="project" value="TreeGrafter"/>
</dbReference>
<dbReference type="Pfam" id="PF00440">
    <property type="entry name" value="TetR_N"/>
    <property type="match status" value="1"/>
</dbReference>
<dbReference type="GO" id="GO:0045892">
    <property type="term" value="P:negative regulation of DNA-templated transcription"/>
    <property type="evidence" value="ECO:0007669"/>
    <property type="project" value="InterPro"/>
</dbReference>
<dbReference type="SUPFAM" id="SSF48498">
    <property type="entry name" value="Tetracyclin repressor-like, C-terminal domain"/>
    <property type="match status" value="1"/>
</dbReference>
<reference evidence="6 7" key="1">
    <citation type="submission" date="2018-03" db="EMBL/GenBank/DDBJ databases">
        <title>Genomic Encyclopedia of Archaeal and Bacterial Type Strains, Phase II (KMG-II): from individual species to whole genera.</title>
        <authorList>
            <person name="Goeker M."/>
        </authorList>
    </citation>
    <scope>NUCLEOTIDE SEQUENCE [LARGE SCALE GENOMIC DNA]</scope>
    <source>
        <strain evidence="6 7">DSM 44889</strain>
    </source>
</reference>
<evidence type="ECO:0000259" key="5">
    <source>
        <dbReference type="PROSITE" id="PS50977"/>
    </source>
</evidence>
<dbReference type="PANTHER" id="PTHR30055:SF151">
    <property type="entry name" value="TRANSCRIPTIONAL REGULATORY PROTEIN"/>
    <property type="match status" value="1"/>
</dbReference>
<protein>
    <submittedName>
        <fullName evidence="6">TetR family transcriptional regulator</fullName>
    </submittedName>
</protein>
<feature type="domain" description="HTH tetR-type" evidence="5">
    <location>
        <begin position="18"/>
        <end position="78"/>
    </location>
</feature>
<dbReference type="InterPro" id="IPR036271">
    <property type="entry name" value="Tet_transcr_reg_TetR-rel_C_sf"/>
</dbReference>
<evidence type="ECO:0000256" key="4">
    <source>
        <dbReference type="PROSITE-ProRule" id="PRU00335"/>
    </source>
</evidence>
<evidence type="ECO:0000313" key="6">
    <source>
        <dbReference type="EMBL" id="PWJ54239.1"/>
    </source>
</evidence>
<dbReference type="InterPro" id="IPR050109">
    <property type="entry name" value="HTH-type_TetR-like_transc_reg"/>
</dbReference>
<dbReference type="PANTHER" id="PTHR30055">
    <property type="entry name" value="HTH-TYPE TRANSCRIPTIONAL REGULATOR RUTR"/>
    <property type="match status" value="1"/>
</dbReference>
<dbReference type="GO" id="GO:0000976">
    <property type="term" value="F:transcription cis-regulatory region binding"/>
    <property type="evidence" value="ECO:0007669"/>
    <property type="project" value="TreeGrafter"/>
</dbReference>
<dbReference type="Pfam" id="PF02909">
    <property type="entry name" value="TetR_C_1"/>
    <property type="match status" value="1"/>
</dbReference>
<gene>
    <name evidence="6" type="ORF">BXY45_108146</name>
</gene>
<accession>A0A316AA07</accession>
<evidence type="ECO:0000256" key="1">
    <source>
        <dbReference type="ARBA" id="ARBA00023015"/>
    </source>
</evidence>
<keyword evidence="3" id="KW-0804">Transcription</keyword>
<keyword evidence="1" id="KW-0805">Transcription regulation</keyword>
<dbReference type="AlphaFoldDB" id="A0A316AA07"/>
<evidence type="ECO:0000256" key="2">
    <source>
        <dbReference type="ARBA" id="ARBA00023125"/>
    </source>
</evidence>
<dbReference type="InterPro" id="IPR004111">
    <property type="entry name" value="Repressor_TetR_C"/>
</dbReference>
<sequence length="244" mass="25793">MPPARAGNRHRPGRGSDALSRDVVVDAAVALLDELGERGFTVRLLVERLETGPGAVYWHVANKDELVALAADRVLASALSSPASSATEGGQGEGDMAPVKALRRLAVAVYDALDVHPWAGPQVTASPVLPSALALFDRVGGLLVRAGVPAHRRFTLATVVFTHVLAVSAQMTARAEAGGERVDRQAFLERSAARLEQLAGSHPFLADVAGDMRHHDDREQFLVGLDLLLSGLAAELAESPELIE</sequence>
<dbReference type="SUPFAM" id="SSF46689">
    <property type="entry name" value="Homeodomain-like"/>
    <property type="match status" value="1"/>
</dbReference>
<evidence type="ECO:0000256" key="3">
    <source>
        <dbReference type="ARBA" id="ARBA00023163"/>
    </source>
</evidence>
<keyword evidence="7" id="KW-1185">Reference proteome</keyword>
<dbReference type="RefSeq" id="WP_170131392.1">
    <property type="nucleotide sequence ID" value="NZ_QGDQ01000008.1"/>
</dbReference>
<feature type="DNA-binding region" description="H-T-H motif" evidence="4">
    <location>
        <begin position="41"/>
        <end position="60"/>
    </location>
</feature>
<dbReference type="Gene3D" id="1.10.357.10">
    <property type="entry name" value="Tetracycline Repressor, domain 2"/>
    <property type="match status" value="1"/>
</dbReference>
<dbReference type="PROSITE" id="PS50977">
    <property type="entry name" value="HTH_TETR_2"/>
    <property type="match status" value="1"/>
</dbReference>
<dbReference type="InterPro" id="IPR009057">
    <property type="entry name" value="Homeodomain-like_sf"/>
</dbReference>
<evidence type="ECO:0000313" key="7">
    <source>
        <dbReference type="Proteomes" id="UP000245469"/>
    </source>
</evidence>
<proteinExistence type="predicted"/>
<dbReference type="InterPro" id="IPR001647">
    <property type="entry name" value="HTH_TetR"/>
</dbReference>